<evidence type="ECO:0000259" key="2">
    <source>
        <dbReference type="PROSITE" id="PS50888"/>
    </source>
</evidence>
<dbReference type="EMBL" id="CP031386">
    <property type="protein sequence ID" value="QPG97795.1"/>
    <property type="molecule type" value="Genomic_DNA"/>
</dbReference>
<feature type="compositionally biased region" description="Basic and acidic residues" evidence="1">
    <location>
        <begin position="1"/>
        <end position="10"/>
    </location>
</feature>
<feature type="compositionally biased region" description="Low complexity" evidence="1">
    <location>
        <begin position="397"/>
        <end position="415"/>
    </location>
</feature>
<feature type="compositionally biased region" description="Polar residues" evidence="1">
    <location>
        <begin position="189"/>
        <end position="217"/>
    </location>
</feature>
<feature type="compositionally biased region" description="Polar residues" evidence="1">
    <location>
        <begin position="11"/>
        <end position="36"/>
    </location>
</feature>
<dbReference type="PROSITE" id="PS50888">
    <property type="entry name" value="BHLH"/>
    <property type="match status" value="1"/>
</dbReference>
<dbReference type="GO" id="GO:0046983">
    <property type="term" value="F:protein dimerization activity"/>
    <property type="evidence" value="ECO:0007669"/>
    <property type="project" value="InterPro"/>
</dbReference>
<dbReference type="SMART" id="SM00353">
    <property type="entry name" value="HLH"/>
    <property type="match status" value="1"/>
</dbReference>
<keyword evidence="4" id="KW-1185">Reference proteome</keyword>
<dbReference type="InterPro" id="IPR011598">
    <property type="entry name" value="bHLH_dom"/>
</dbReference>
<sequence>MSENVNREHSASSTDQDMSPSRQTCRPAQDTLNWSGRSAGLGTFDFTSAPSDVSIPSFGPAIAALADLSFTQPSASSMPDGQPDVFQVRDFHDKKRIKVEPDTPALDSIDYWISFDDDLDKMGSFEIDYSKRPDLLSQDSKIEITSESTPGLGSGLYATATAPFREEDFFDDSAFEQAMSDDEEEVFESRTNMNTKPTDPANQSASQPSIDNSTGTSQKHEGLETFQPDLRLASAVRDVPRQMRRGVYAPAPSTEYDEQRRFLEEALSSGKIPGALIPPNGFGIGFGAGMGGCRPPQQFEKKFPSPRSQLSEGQTKSMSAKNGDVSDEPDLEPRKQTKRMTSTARPTAAKKSTLSTVAPKIKSADRIAHNDVERKYRTNLKDKIAELRAAVPALQISGADGDSEGGSAAGQQSRSKISKGTVLTKATEYIHQLEARNKAIVQEHQQLSRRIQAFETLLNTTGSQADLMMPNHSMTLFDPRGFC</sequence>
<proteinExistence type="predicted"/>
<evidence type="ECO:0000313" key="3">
    <source>
        <dbReference type="EMBL" id="QPG97795.1"/>
    </source>
</evidence>
<dbReference type="AlphaFoldDB" id="A0A7S9PUI1"/>
<accession>A0A7S9PUI1</accession>
<evidence type="ECO:0000313" key="4">
    <source>
        <dbReference type="Proteomes" id="UP000594364"/>
    </source>
</evidence>
<feature type="region of interest" description="Disordered" evidence="1">
    <location>
        <begin position="397"/>
        <end position="418"/>
    </location>
</feature>
<feature type="compositionally biased region" description="Acidic residues" evidence="1">
    <location>
        <begin position="175"/>
        <end position="186"/>
    </location>
</feature>
<reference evidence="3 4" key="1">
    <citation type="journal article" date="2018" name="PLoS Genet.">
        <title>Repeat elements organise 3D genome structure and mediate transcription in the filamentous fungus Epichloe festucae.</title>
        <authorList>
            <person name="Winter D.J."/>
            <person name="Ganley A.R.D."/>
            <person name="Young C.A."/>
            <person name="Liachko I."/>
            <person name="Schardl C.L."/>
            <person name="Dupont P.Y."/>
            <person name="Berry D."/>
            <person name="Ram A."/>
            <person name="Scott B."/>
            <person name="Cox M.P."/>
        </authorList>
    </citation>
    <scope>NUCLEOTIDE SEQUENCE [LARGE SCALE GENOMIC DNA]</scope>
    <source>
        <strain evidence="3 4">Fl1</strain>
    </source>
</reference>
<dbReference type="Proteomes" id="UP000594364">
    <property type="component" value="Chromosome 2"/>
</dbReference>
<feature type="compositionally biased region" description="Polar residues" evidence="1">
    <location>
        <begin position="306"/>
        <end position="320"/>
    </location>
</feature>
<dbReference type="Gene3D" id="4.10.280.10">
    <property type="entry name" value="Helix-loop-helix DNA-binding domain"/>
    <property type="match status" value="1"/>
</dbReference>
<dbReference type="InterPro" id="IPR052099">
    <property type="entry name" value="Regulatory_TF_Diverse"/>
</dbReference>
<dbReference type="SUPFAM" id="SSF47459">
    <property type="entry name" value="HLH, helix-loop-helix DNA-binding domain"/>
    <property type="match status" value="1"/>
</dbReference>
<feature type="compositionally biased region" description="Polar residues" evidence="1">
    <location>
        <begin position="339"/>
        <end position="356"/>
    </location>
</feature>
<dbReference type="PANTHER" id="PTHR47336:SF2">
    <property type="entry name" value="TRANSCRIPTION FACTOR HMS1-RELATED"/>
    <property type="match status" value="1"/>
</dbReference>
<feature type="domain" description="BHLH" evidence="2">
    <location>
        <begin position="364"/>
        <end position="433"/>
    </location>
</feature>
<dbReference type="OrthoDB" id="2133190at2759"/>
<evidence type="ECO:0000256" key="1">
    <source>
        <dbReference type="SAM" id="MobiDB-lite"/>
    </source>
</evidence>
<dbReference type="InterPro" id="IPR036638">
    <property type="entry name" value="HLH_DNA-bd_sf"/>
</dbReference>
<feature type="region of interest" description="Disordered" evidence="1">
    <location>
        <begin position="1"/>
        <end position="36"/>
    </location>
</feature>
<dbReference type="Pfam" id="PF00010">
    <property type="entry name" value="HLH"/>
    <property type="match status" value="1"/>
</dbReference>
<dbReference type="PANTHER" id="PTHR47336">
    <property type="entry name" value="TRANSCRIPTION FACTOR HMS1-RELATED"/>
    <property type="match status" value="1"/>
</dbReference>
<organism evidence="3 4">
    <name type="scientific">Epichloe festucae (strain Fl1)</name>
    <dbReference type="NCBI Taxonomy" id="877507"/>
    <lineage>
        <taxon>Eukaryota</taxon>
        <taxon>Fungi</taxon>
        <taxon>Dikarya</taxon>
        <taxon>Ascomycota</taxon>
        <taxon>Pezizomycotina</taxon>
        <taxon>Sordariomycetes</taxon>
        <taxon>Hypocreomycetidae</taxon>
        <taxon>Hypocreales</taxon>
        <taxon>Clavicipitaceae</taxon>
        <taxon>Epichloe</taxon>
    </lineage>
</organism>
<protein>
    <recommendedName>
        <fullName evidence="2">BHLH domain-containing protein</fullName>
    </recommendedName>
</protein>
<feature type="region of interest" description="Disordered" evidence="1">
    <location>
        <begin position="175"/>
        <end position="234"/>
    </location>
</feature>
<gene>
    <name evidence="3" type="ORF">C2857_006882</name>
</gene>
<name>A0A7S9PUI1_EPIFF</name>
<feature type="region of interest" description="Disordered" evidence="1">
    <location>
        <begin position="288"/>
        <end position="357"/>
    </location>
</feature>